<gene>
    <name evidence="2" type="ORF">HLB23_23795</name>
</gene>
<comment type="caution">
    <text evidence="2">The sequence shown here is derived from an EMBL/GenBank/DDBJ whole genome shotgun (WGS) entry which is preliminary data.</text>
</comment>
<reference evidence="2 3" key="1">
    <citation type="submission" date="2020-05" db="EMBL/GenBank/DDBJ databases">
        <title>MicrobeNet Type strains.</title>
        <authorList>
            <person name="Nicholson A.C."/>
        </authorList>
    </citation>
    <scope>NUCLEOTIDE SEQUENCE [LARGE SCALE GENOMIC DNA]</scope>
    <source>
        <strain evidence="2 3">JCM 3224</strain>
    </source>
</reference>
<evidence type="ECO:0000256" key="1">
    <source>
        <dbReference type="SAM" id="SignalP"/>
    </source>
</evidence>
<keyword evidence="3" id="KW-1185">Reference proteome</keyword>
<accession>A0A849C278</accession>
<dbReference type="RefSeq" id="WP_067523954.1">
    <property type="nucleotide sequence ID" value="NZ_JABELX010000008.1"/>
</dbReference>
<feature type="signal peptide" evidence="1">
    <location>
        <begin position="1"/>
        <end position="17"/>
    </location>
</feature>
<feature type="chain" id="PRO_5038592248" evidence="1">
    <location>
        <begin position="18"/>
        <end position="84"/>
    </location>
</feature>
<dbReference type="EMBL" id="JABELX010000008">
    <property type="protein sequence ID" value="NNH72843.1"/>
    <property type="molecule type" value="Genomic_DNA"/>
</dbReference>
<sequence>MQRSALLLVATAGIILAGTGATELLGDESGPPPAMRNLSQQQQHYVIQSDSGALQPAACVKLASGRYGIQTSDRGILPTSGTRR</sequence>
<name>A0A849C278_9NOCA</name>
<keyword evidence="1" id="KW-0732">Signal</keyword>
<evidence type="ECO:0000313" key="2">
    <source>
        <dbReference type="EMBL" id="NNH72843.1"/>
    </source>
</evidence>
<dbReference type="AlphaFoldDB" id="A0A849C278"/>
<protein>
    <submittedName>
        <fullName evidence="2">Uncharacterized protein</fullName>
    </submittedName>
</protein>
<evidence type="ECO:0000313" key="3">
    <source>
        <dbReference type="Proteomes" id="UP000586827"/>
    </source>
</evidence>
<proteinExistence type="predicted"/>
<organism evidence="2 3">
    <name type="scientific">Nocardia uniformis</name>
    <dbReference type="NCBI Taxonomy" id="53432"/>
    <lineage>
        <taxon>Bacteria</taxon>
        <taxon>Bacillati</taxon>
        <taxon>Actinomycetota</taxon>
        <taxon>Actinomycetes</taxon>
        <taxon>Mycobacteriales</taxon>
        <taxon>Nocardiaceae</taxon>
        <taxon>Nocardia</taxon>
    </lineage>
</organism>
<dbReference type="Proteomes" id="UP000586827">
    <property type="component" value="Unassembled WGS sequence"/>
</dbReference>